<dbReference type="GO" id="GO:0004065">
    <property type="term" value="F:arylsulfatase activity"/>
    <property type="evidence" value="ECO:0007669"/>
    <property type="project" value="TreeGrafter"/>
</dbReference>
<feature type="region of interest" description="Disordered" evidence="3">
    <location>
        <begin position="438"/>
        <end position="458"/>
    </location>
</feature>
<dbReference type="SUPFAM" id="SSF53649">
    <property type="entry name" value="Alkaline phosphatase-like"/>
    <property type="match status" value="1"/>
</dbReference>
<keyword evidence="2" id="KW-0378">Hydrolase</keyword>
<organism evidence="5 6">
    <name type="scientific">Sphingopyxis granuli</name>
    <dbReference type="NCBI Taxonomy" id="267128"/>
    <lineage>
        <taxon>Bacteria</taxon>
        <taxon>Pseudomonadati</taxon>
        <taxon>Pseudomonadota</taxon>
        <taxon>Alphaproteobacteria</taxon>
        <taxon>Sphingomonadales</taxon>
        <taxon>Sphingomonadaceae</taxon>
        <taxon>Sphingopyxis</taxon>
    </lineage>
</organism>
<dbReference type="CDD" id="cd16026">
    <property type="entry name" value="GALNS_like"/>
    <property type="match status" value="1"/>
</dbReference>
<sequence length="458" mass="50140">MMELDRRSLLASLAVAGAGGVSTLALARSKDSAARRRPPNFIVVLADDLGYGDIGANGSRAIRTPNIDRLAADGLLMTDAYASANICTPSRAGLLTGRYPIRTGLAWQVIQADDTNGLPPEEVTIPEVLGDDYASALIGKWHLGHTPPYWPPTVQGFDLFFGLPYSHDMKPLSLYTAGEGVEFTQEDVDMVALTQRFFARAGEFVDANRDRPFFLMLALTAPHIPLHPTKEHAGHSPAGDYGDVVEEVDAELGRLREQIERLDLQNDTYVIVTSDNGPWFEGSTGELRDRKGGAGWDGGYRVPFIAWGPGRIPAGSRSSAITMNFDLLPTFAALAGKPLPKDLVLDGKDISAVLLDGAPSPHEALVLFDNEKVAAIRTDRWKFVARSYYRGYDLPLARIGANLLFDVRSDPGEDYNLATRHPKVVKAMRARFEQYRQTYEPLGRKKEPDRLPGGKALP</sequence>
<dbReference type="KEGG" id="sgi:SGRAN_1638"/>
<accession>A0AA86L2F2</accession>
<evidence type="ECO:0000256" key="2">
    <source>
        <dbReference type="ARBA" id="ARBA00022801"/>
    </source>
</evidence>
<name>A0AA86L2F2_9SPHN</name>
<protein>
    <submittedName>
        <fullName evidence="5">Sulfatase family protein</fullName>
    </submittedName>
</protein>
<keyword evidence="6" id="KW-1185">Reference proteome</keyword>
<evidence type="ECO:0000313" key="5">
    <source>
        <dbReference type="EMBL" id="AMG74019.1"/>
    </source>
</evidence>
<gene>
    <name evidence="5" type="ORF">SGRAN_1638</name>
</gene>
<dbReference type="InterPro" id="IPR000917">
    <property type="entry name" value="Sulfatase_N"/>
</dbReference>
<dbReference type="Gene3D" id="3.40.720.10">
    <property type="entry name" value="Alkaline Phosphatase, subunit A"/>
    <property type="match status" value="1"/>
</dbReference>
<evidence type="ECO:0000313" key="6">
    <source>
        <dbReference type="Proteomes" id="UP000058599"/>
    </source>
</evidence>
<reference evidence="5 6" key="1">
    <citation type="journal article" date="2016" name="BMC Genomics">
        <title>Genomic analysis of the nitrate-respiring Sphingopyxis granuli (formerly Sphingomonas macrogoltabida) strain TFA.</title>
        <authorList>
            <person name="Garcia-Romero I."/>
            <person name="Perez-Pulido A.J."/>
            <person name="Gonzalez-Flores Y.E."/>
            <person name="Reyes-Ramirez F."/>
            <person name="Santero E."/>
            <person name="Floriano B."/>
        </authorList>
    </citation>
    <scope>NUCLEOTIDE SEQUENCE [LARGE SCALE GENOMIC DNA]</scope>
    <source>
        <strain evidence="5 6">TFA</strain>
    </source>
</reference>
<evidence type="ECO:0000259" key="4">
    <source>
        <dbReference type="Pfam" id="PF00884"/>
    </source>
</evidence>
<feature type="domain" description="Sulfatase N-terminal" evidence="4">
    <location>
        <begin position="39"/>
        <end position="336"/>
    </location>
</feature>
<feature type="compositionally biased region" description="Basic and acidic residues" evidence="3">
    <location>
        <begin position="442"/>
        <end position="452"/>
    </location>
</feature>
<dbReference type="Pfam" id="PF00884">
    <property type="entry name" value="Sulfatase"/>
    <property type="match status" value="1"/>
</dbReference>
<proteinExistence type="inferred from homology"/>
<dbReference type="PANTHER" id="PTHR42693">
    <property type="entry name" value="ARYLSULFATASE FAMILY MEMBER"/>
    <property type="match status" value="1"/>
</dbReference>
<dbReference type="InterPro" id="IPR050738">
    <property type="entry name" value="Sulfatase"/>
</dbReference>
<comment type="similarity">
    <text evidence="1">Belongs to the sulfatase family.</text>
</comment>
<evidence type="ECO:0000256" key="3">
    <source>
        <dbReference type="SAM" id="MobiDB-lite"/>
    </source>
</evidence>
<evidence type="ECO:0000256" key="1">
    <source>
        <dbReference type="ARBA" id="ARBA00008779"/>
    </source>
</evidence>
<dbReference type="AlphaFoldDB" id="A0AA86L2F2"/>
<dbReference type="RefSeq" id="WP_237233941.1">
    <property type="nucleotide sequence ID" value="NZ_CP012199.1"/>
</dbReference>
<dbReference type="Gene3D" id="3.30.1120.10">
    <property type="match status" value="1"/>
</dbReference>
<dbReference type="PANTHER" id="PTHR42693:SF53">
    <property type="entry name" value="ENDO-4-O-SULFATASE"/>
    <property type="match status" value="1"/>
</dbReference>
<dbReference type="InterPro" id="IPR017850">
    <property type="entry name" value="Alkaline_phosphatase_core_sf"/>
</dbReference>
<dbReference type="InterPro" id="IPR006311">
    <property type="entry name" value="TAT_signal"/>
</dbReference>
<dbReference type="PROSITE" id="PS51318">
    <property type="entry name" value="TAT"/>
    <property type="match status" value="1"/>
</dbReference>
<dbReference type="Proteomes" id="UP000058599">
    <property type="component" value="Chromosome"/>
</dbReference>
<dbReference type="EMBL" id="CP012199">
    <property type="protein sequence ID" value="AMG74019.1"/>
    <property type="molecule type" value="Genomic_DNA"/>
</dbReference>